<evidence type="ECO:0000313" key="2">
    <source>
        <dbReference type="EMBL" id="MDP9838730.1"/>
    </source>
</evidence>
<dbReference type="RefSeq" id="WP_306836886.1">
    <property type="nucleotide sequence ID" value="NZ_JAUSRF010000011.1"/>
</dbReference>
<organism evidence="2 3">
    <name type="scientific">Neorhizobium huautlense</name>
    <dbReference type="NCBI Taxonomy" id="67774"/>
    <lineage>
        <taxon>Bacteria</taxon>
        <taxon>Pseudomonadati</taxon>
        <taxon>Pseudomonadota</taxon>
        <taxon>Alphaproteobacteria</taxon>
        <taxon>Hyphomicrobiales</taxon>
        <taxon>Rhizobiaceae</taxon>
        <taxon>Rhizobium/Agrobacterium group</taxon>
        <taxon>Neorhizobium</taxon>
    </lineage>
</organism>
<accession>A0ABT9PWY3</accession>
<dbReference type="Proteomes" id="UP001241472">
    <property type="component" value="Unassembled WGS sequence"/>
</dbReference>
<dbReference type="EMBL" id="JAUSRF010000011">
    <property type="protein sequence ID" value="MDP9838730.1"/>
    <property type="molecule type" value="Genomic_DNA"/>
</dbReference>
<gene>
    <name evidence="2" type="ORF">J2T09_003502</name>
</gene>
<dbReference type="PANTHER" id="PTHR37304">
    <property type="entry name" value="MEMBRANE PROTEIN-RELATED"/>
    <property type="match status" value="1"/>
</dbReference>
<feature type="transmembrane region" description="Helical" evidence="1">
    <location>
        <begin position="77"/>
        <end position="97"/>
    </location>
</feature>
<sequence length="110" mass="11901">MVNKVSLKRQSFVTAGKINPPRHCGPGDIKELKMRALNLLTLLLIIVGGINWLLVGITDFDLVSALFGGQQALLSKIVYVLVGLSALYQLVPFSKALSIGEPMAEGRVVR</sequence>
<evidence type="ECO:0000313" key="3">
    <source>
        <dbReference type="Proteomes" id="UP001241472"/>
    </source>
</evidence>
<keyword evidence="1" id="KW-1133">Transmembrane helix</keyword>
<comment type="caution">
    <text evidence="2">The sequence shown here is derived from an EMBL/GenBank/DDBJ whole genome shotgun (WGS) entry which is preliminary data.</text>
</comment>
<keyword evidence="3" id="KW-1185">Reference proteome</keyword>
<proteinExistence type="predicted"/>
<name>A0ABT9PWY3_9HYPH</name>
<dbReference type="PANTHER" id="PTHR37304:SF1">
    <property type="entry name" value="MEMBRANE PROTEIN"/>
    <property type="match status" value="1"/>
</dbReference>
<dbReference type="Pfam" id="PF04070">
    <property type="entry name" value="DUF378"/>
    <property type="match status" value="1"/>
</dbReference>
<feature type="transmembrane region" description="Helical" evidence="1">
    <location>
        <begin position="36"/>
        <end position="57"/>
    </location>
</feature>
<protein>
    <submittedName>
        <fullName evidence="2">Uncharacterized membrane protein YuzA (DUF378 family)</fullName>
    </submittedName>
</protein>
<reference evidence="2 3" key="1">
    <citation type="submission" date="2023-07" db="EMBL/GenBank/DDBJ databases">
        <title>Sorghum-associated microbial communities from plants grown in Nebraska, USA.</title>
        <authorList>
            <person name="Schachtman D."/>
        </authorList>
    </citation>
    <scope>NUCLEOTIDE SEQUENCE [LARGE SCALE GENOMIC DNA]</scope>
    <source>
        <strain evidence="2 3">DS1307</strain>
    </source>
</reference>
<keyword evidence="1" id="KW-0472">Membrane</keyword>
<dbReference type="InterPro" id="IPR007211">
    <property type="entry name" value="DUF378"/>
</dbReference>
<keyword evidence="1" id="KW-0812">Transmembrane</keyword>
<evidence type="ECO:0000256" key="1">
    <source>
        <dbReference type="SAM" id="Phobius"/>
    </source>
</evidence>